<dbReference type="Gene3D" id="3.40.50.1980">
    <property type="entry name" value="Nitrogenase molybdenum iron protein domain"/>
    <property type="match status" value="2"/>
</dbReference>
<sequence length="378" mass="39946">MNLVNGGPRARTLRFGVAALAALLSVNLVGCALVFGDAPSVADASLAAADSPRLMEGPETALLDSPDIEAITDDPRPELPVTFTGLDDVAVEITDTSRILALDGTGSLASVVWALGFGASVVGRDLTTGWESAKHLPLVMDNHTLNAESILDLNPTLILTDYSVGPYDVQLQMRNAGIPVVFFDGATDLDDIPRLIGDVAEALGVPALGERYVADFSERLDTTIAKIRSVAPRAEEDRVRTVFLYMRGRAGVYYMYGNNPDGTPGIAGILIEQLGAIDVAGDENWTSGNLTAEGLMNLEPDLILMLTLGLESVGGIDGLLEVPGVAQTPAGDRRRVVDMSDYEMFTWGPRTPDVLTALAEAIYHVDLDAVELPAGAAS</sequence>
<evidence type="ECO:0000256" key="1">
    <source>
        <dbReference type="ARBA" id="ARBA00008814"/>
    </source>
</evidence>
<dbReference type="SUPFAM" id="SSF53807">
    <property type="entry name" value="Helical backbone' metal receptor"/>
    <property type="match status" value="1"/>
</dbReference>
<comment type="similarity">
    <text evidence="1">Belongs to the bacterial solute-binding protein 8 family.</text>
</comment>
<evidence type="ECO:0000259" key="2">
    <source>
        <dbReference type="PROSITE" id="PS50983"/>
    </source>
</evidence>
<feature type="domain" description="Fe/B12 periplasmic-binding" evidence="2">
    <location>
        <begin position="100"/>
        <end position="366"/>
    </location>
</feature>
<keyword evidence="4" id="KW-1185">Reference proteome</keyword>
<accession>A0A4Q7TXK6</accession>
<evidence type="ECO:0000313" key="3">
    <source>
        <dbReference type="EMBL" id="RZT64628.1"/>
    </source>
</evidence>
<dbReference type="InterPro" id="IPR002491">
    <property type="entry name" value="ABC_transptr_periplasmic_BD"/>
</dbReference>
<dbReference type="OrthoDB" id="9797736at2"/>
<comment type="caution">
    <text evidence="3">The sequence shown here is derived from an EMBL/GenBank/DDBJ whole genome shotgun (WGS) entry which is preliminary data.</text>
</comment>
<dbReference type="RefSeq" id="WP_130454227.1">
    <property type="nucleotide sequence ID" value="NZ_QYAG01000001.1"/>
</dbReference>
<evidence type="ECO:0000313" key="4">
    <source>
        <dbReference type="Proteomes" id="UP000291832"/>
    </source>
</evidence>
<organism evidence="3 4">
    <name type="scientific">Leucobacter luti</name>
    <dbReference type="NCBI Taxonomy" id="340320"/>
    <lineage>
        <taxon>Bacteria</taxon>
        <taxon>Bacillati</taxon>
        <taxon>Actinomycetota</taxon>
        <taxon>Actinomycetes</taxon>
        <taxon>Micrococcales</taxon>
        <taxon>Microbacteriaceae</taxon>
        <taxon>Leucobacter</taxon>
    </lineage>
</organism>
<dbReference type="Pfam" id="PF01497">
    <property type="entry name" value="Peripla_BP_2"/>
    <property type="match status" value="1"/>
</dbReference>
<name>A0A4Q7TXK6_9MICO</name>
<reference evidence="3 4" key="1">
    <citation type="journal article" date="2015" name="Stand. Genomic Sci.">
        <title>Genomic Encyclopedia of Bacterial and Archaeal Type Strains, Phase III: the genomes of soil and plant-associated and newly described type strains.</title>
        <authorList>
            <person name="Whitman W.B."/>
            <person name="Woyke T."/>
            <person name="Klenk H.P."/>
            <person name="Zhou Y."/>
            <person name="Lilburn T.G."/>
            <person name="Beck B.J."/>
            <person name="De Vos P."/>
            <person name="Vandamme P."/>
            <person name="Eisen J.A."/>
            <person name="Garrity G."/>
            <person name="Hugenholtz P."/>
            <person name="Kyrpides N.C."/>
        </authorList>
    </citation>
    <scope>NUCLEOTIDE SEQUENCE [LARGE SCALE GENOMIC DNA]</scope>
    <source>
        <strain evidence="3 4">RF6</strain>
    </source>
</reference>
<dbReference type="PROSITE" id="PS50983">
    <property type="entry name" value="FE_B12_PBP"/>
    <property type="match status" value="1"/>
</dbReference>
<protein>
    <submittedName>
        <fullName evidence="3">Iron complex transport system substrate-binding protein</fullName>
    </submittedName>
</protein>
<dbReference type="InterPro" id="IPR050902">
    <property type="entry name" value="ABC_Transporter_SBP"/>
</dbReference>
<dbReference type="PANTHER" id="PTHR30535:SF4">
    <property type="entry name" value="HEMIN-BINDING PERIPLASMIC PROTEIN HMUT"/>
    <property type="match status" value="1"/>
</dbReference>
<dbReference type="PANTHER" id="PTHR30535">
    <property type="entry name" value="VITAMIN B12-BINDING PROTEIN"/>
    <property type="match status" value="1"/>
</dbReference>
<gene>
    <name evidence="3" type="ORF">EV139_2049</name>
</gene>
<dbReference type="AlphaFoldDB" id="A0A4Q7TXK6"/>
<dbReference type="EMBL" id="SHKI01000005">
    <property type="protein sequence ID" value="RZT64628.1"/>
    <property type="molecule type" value="Genomic_DNA"/>
</dbReference>
<dbReference type="Proteomes" id="UP000291832">
    <property type="component" value="Unassembled WGS sequence"/>
</dbReference>
<proteinExistence type="inferred from homology"/>